<dbReference type="AlphaFoldDB" id="A0AAD5VQ67"/>
<name>A0AAD5VQ67_9AGAR</name>
<feature type="transmembrane region" description="Helical" evidence="1">
    <location>
        <begin position="82"/>
        <end position="100"/>
    </location>
</feature>
<evidence type="ECO:0000313" key="3">
    <source>
        <dbReference type="Proteomes" id="UP001213000"/>
    </source>
</evidence>
<accession>A0AAD5VQ67</accession>
<organism evidence="2 3">
    <name type="scientific">Leucocoprinus birnbaumii</name>
    <dbReference type="NCBI Taxonomy" id="56174"/>
    <lineage>
        <taxon>Eukaryota</taxon>
        <taxon>Fungi</taxon>
        <taxon>Dikarya</taxon>
        <taxon>Basidiomycota</taxon>
        <taxon>Agaricomycotina</taxon>
        <taxon>Agaricomycetes</taxon>
        <taxon>Agaricomycetidae</taxon>
        <taxon>Agaricales</taxon>
        <taxon>Agaricineae</taxon>
        <taxon>Agaricaceae</taxon>
        <taxon>Leucocoprinus</taxon>
    </lineage>
</organism>
<keyword evidence="1" id="KW-0812">Transmembrane</keyword>
<sequence length="184" mass="20707">MICFKVINLVICWFMYLPSTRFSPTCRPFIDHPEGMLIFTVVEVVIQGIPVYLTLSRCAQIESATHAKKIISLTINLRRQGMLCWSSITLFSSLVIVFMAQARDVPSLFPHISYPLFVTLLSAVNCRLLLQKQEPSSGTTDDNNFSVPSFVLDSYDSPWDASCSNISANNSFPPIDPQRTLQDH</sequence>
<keyword evidence="1" id="KW-0472">Membrane</keyword>
<reference evidence="2" key="1">
    <citation type="submission" date="2022-07" db="EMBL/GenBank/DDBJ databases">
        <title>Genome Sequence of Leucocoprinus birnbaumii.</title>
        <authorList>
            <person name="Buettner E."/>
        </authorList>
    </citation>
    <scope>NUCLEOTIDE SEQUENCE</scope>
    <source>
        <strain evidence="2">VT141</strain>
    </source>
</reference>
<dbReference type="Proteomes" id="UP001213000">
    <property type="component" value="Unassembled WGS sequence"/>
</dbReference>
<protein>
    <submittedName>
        <fullName evidence="2">Uncharacterized protein</fullName>
    </submittedName>
</protein>
<feature type="transmembrane region" description="Helical" evidence="1">
    <location>
        <begin position="112"/>
        <end position="130"/>
    </location>
</feature>
<comment type="caution">
    <text evidence="2">The sequence shown here is derived from an EMBL/GenBank/DDBJ whole genome shotgun (WGS) entry which is preliminary data.</text>
</comment>
<dbReference type="EMBL" id="JANIEX010000474">
    <property type="protein sequence ID" value="KAJ3566599.1"/>
    <property type="molecule type" value="Genomic_DNA"/>
</dbReference>
<evidence type="ECO:0000313" key="2">
    <source>
        <dbReference type="EMBL" id="KAJ3566599.1"/>
    </source>
</evidence>
<gene>
    <name evidence="2" type="ORF">NP233_g6901</name>
</gene>
<proteinExistence type="predicted"/>
<evidence type="ECO:0000256" key="1">
    <source>
        <dbReference type="SAM" id="Phobius"/>
    </source>
</evidence>
<keyword evidence="3" id="KW-1185">Reference proteome</keyword>
<keyword evidence="1" id="KW-1133">Transmembrane helix</keyword>